<comment type="caution">
    <text evidence="1">The sequence shown here is derived from an EMBL/GenBank/DDBJ whole genome shotgun (WGS) entry which is preliminary data.</text>
</comment>
<protein>
    <submittedName>
        <fullName evidence="1">Uncharacterized protein</fullName>
    </submittedName>
</protein>
<evidence type="ECO:0000313" key="1">
    <source>
        <dbReference type="EMBL" id="KAK6736797.1"/>
    </source>
</evidence>
<accession>A0ABR1CGE1</accession>
<name>A0ABR1CGE1_NECAM</name>
<dbReference type="Proteomes" id="UP001303046">
    <property type="component" value="Unassembled WGS sequence"/>
</dbReference>
<organism evidence="1 2">
    <name type="scientific">Necator americanus</name>
    <name type="common">Human hookworm</name>
    <dbReference type="NCBI Taxonomy" id="51031"/>
    <lineage>
        <taxon>Eukaryota</taxon>
        <taxon>Metazoa</taxon>
        <taxon>Ecdysozoa</taxon>
        <taxon>Nematoda</taxon>
        <taxon>Chromadorea</taxon>
        <taxon>Rhabditida</taxon>
        <taxon>Rhabditina</taxon>
        <taxon>Rhabditomorpha</taxon>
        <taxon>Strongyloidea</taxon>
        <taxon>Ancylostomatidae</taxon>
        <taxon>Bunostominae</taxon>
        <taxon>Necator</taxon>
    </lineage>
</organism>
<dbReference type="EMBL" id="JAVFWL010000002">
    <property type="protein sequence ID" value="KAK6736797.1"/>
    <property type="molecule type" value="Genomic_DNA"/>
</dbReference>
<proteinExistence type="predicted"/>
<reference evidence="1 2" key="1">
    <citation type="submission" date="2023-08" db="EMBL/GenBank/DDBJ databases">
        <title>A Necator americanus chromosomal reference genome.</title>
        <authorList>
            <person name="Ilik V."/>
            <person name="Petrzelkova K.J."/>
            <person name="Pardy F."/>
            <person name="Fuh T."/>
            <person name="Niatou-Singa F.S."/>
            <person name="Gouil Q."/>
            <person name="Baker L."/>
            <person name="Ritchie M.E."/>
            <person name="Jex A.R."/>
            <person name="Gazzola D."/>
            <person name="Li H."/>
            <person name="Toshio Fujiwara R."/>
            <person name="Zhan B."/>
            <person name="Aroian R.V."/>
            <person name="Pafco B."/>
            <person name="Schwarz E.M."/>
        </authorList>
    </citation>
    <scope>NUCLEOTIDE SEQUENCE [LARGE SCALE GENOMIC DNA]</scope>
    <source>
        <strain evidence="1 2">Aroian</strain>
        <tissue evidence="1">Whole animal</tissue>
    </source>
</reference>
<gene>
    <name evidence="1" type="primary">Necator_chrII.g7267</name>
    <name evidence="1" type="ORF">RB195_019474</name>
</gene>
<sequence length="90" mass="9932">MEALLWPSTMLDHREGSCAFQRAQVLAGYSLNFTTMLLLLPSALTLLLASEDLVCHPFLSEFSTLHSRTTADLQYIELAATKSAEALCKL</sequence>
<evidence type="ECO:0000313" key="2">
    <source>
        <dbReference type="Proteomes" id="UP001303046"/>
    </source>
</evidence>
<keyword evidence="2" id="KW-1185">Reference proteome</keyword>